<evidence type="ECO:0000256" key="2">
    <source>
        <dbReference type="PROSITE-ProRule" id="PRU00283"/>
    </source>
</evidence>
<dbReference type="PROSITE" id="PS50067">
    <property type="entry name" value="KINESIN_MOTOR_2"/>
    <property type="match status" value="1"/>
</dbReference>
<evidence type="ECO:0000313" key="7">
    <source>
        <dbReference type="Proteomes" id="UP001314263"/>
    </source>
</evidence>
<dbReference type="InterPro" id="IPR027640">
    <property type="entry name" value="Kinesin-like_fam"/>
</dbReference>
<dbReference type="SMART" id="SM00129">
    <property type="entry name" value="KISc"/>
    <property type="match status" value="1"/>
</dbReference>
<feature type="compositionally biased region" description="Basic and acidic residues" evidence="4">
    <location>
        <begin position="1"/>
        <end position="10"/>
    </location>
</feature>
<keyword evidence="1 2" id="KW-0505">Motor protein</keyword>
<name>A0AAV1IH59_9CHLO</name>
<feature type="coiled-coil region" evidence="3">
    <location>
        <begin position="349"/>
        <end position="418"/>
    </location>
</feature>
<organism evidence="6 7">
    <name type="scientific">Coccomyxa viridis</name>
    <dbReference type="NCBI Taxonomy" id="1274662"/>
    <lineage>
        <taxon>Eukaryota</taxon>
        <taxon>Viridiplantae</taxon>
        <taxon>Chlorophyta</taxon>
        <taxon>core chlorophytes</taxon>
        <taxon>Trebouxiophyceae</taxon>
        <taxon>Trebouxiophyceae incertae sedis</taxon>
        <taxon>Coccomyxaceae</taxon>
        <taxon>Coccomyxa</taxon>
    </lineage>
</organism>
<dbReference type="InterPro" id="IPR027417">
    <property type="entry name" value="P-loop_NTPase"/>
</dbReference>
<dbReference type="Pfam" id="PF00225">
    <property type="entry name" value="Kinesin"/>
    <property type="match status" value="1"/>
</dbReference>
<gene>
    <name evidence="6" type="ORF">CVIRNUC_009235</name>
</gene>
<dbReference type="GO" id="GO:0008017">
    <property type="term" value="F:microtubule binding"/>
    <property type="evidence" value="ECO:0007669"/>
    <property type="project" value="InterPro"/>
</dbReference>
<dbReference type="EMBL" id="CAUYUE010000013">
    <property type="protein sequence ID" value="CAK0786022.1"/>
    <property type="molecule type" value="Genomic_DNA"/>
</dbReference>
<protein>
    <recommendedName>
        <fullName evidence="5">Kinesin motor domain-containing protein</fullName>
    </recommendedName>
</protein>
<comment type="similarity">
    <text evidence="2">Belongs to the TRAFAC class myosin-kinesin ATPase superfamily. Kinesin family.</text>
</comment>
<feature type="binding site" evidence="2">
    <location>
        <begin position="499"/>
        <end position="506"/>
    </location>
    <ligand>
        <name>ATP</name>
        <dbReference type="ChEBI" id="CHEBI:30616"/>
    </ligand>
</feature>
<dbReference type="PANTHER" id="PTHR47972:SF28">
    <property type="entry name" value="KINESIN-LIKE PROTEIN KLP-3"/>
    <property type="match status" value="1"/>
</dbReference>
<dbReference type="AlphaFoldDB" id="A0AAV1IH59"/>
<feature type="coiled-coil region" evidence="3">
    <location>
        <begin position="258"/>
        <end position="306"/>
    </location>
</feature>
<feature type="compositionally biased region" description="Polar residues" evidence="4">
    <location>
        <begin position="752"/>
        <end position="761"/>
    </location>
</feature>
<dbReference type="GO" id="GO:0007018">
    <property type="term" value="P:microtubule-based movement"/>
    <property type="evidence" value="ECO:0007669"/>
    <property type="project" value="InterPro"/>
</dbReference>
<dbReference type="SUPFAM" id="SSF52540">
    <property type="entry name" value="P-loop containing nucleoside triphosphate hydrolases"/>
    <property type="match status" value="1"/>
</dbReference>
<proteinExistence type="inferred from homology"/>
<feature type="region of interest" description="Disordered" evidence="4">
    <location>
        <begin position="742"/>
        <end position="784"/>
    </location>
</feature>
<dbReference type="PRINTS" id="PR00380">
    <property type="entry name" value="KINESINHEAVY"/>
</dbReference>
<evidence type="ECO:0000256" key="4">
    <source>
        <dbReference type="SAM" id="MobiDB-lite"/>
    </source>
</evidence>
<dbReference type="InterPro" id="IPR036961">
    <property type="entry name" value="Kinesin_motor_dom_sf"/>
</dbReference>
<dbReference type="Proteomes" id="UP001314263">
    <property type="component" value="Unassembled WGS sequence"/>
</dbReference>
<sequence>MERIIERQPLREITTPVNQKPDAPRTPSDDIVQRLMSRIRELEHRLFDPEGAWGTGERSDGFMTKLAEVFKRLSTSELARMLLFADYDDDNSEIGSENLEAGSGQGRKAAAQAVTELTGRLAAAEEEAAALRRRLRETRSLTKIGQELEDVLAERDALKLVNQELAKRVTHPDSSGPCKGCMQASELKADIEVLKSASLEAAEHAESQQAEQSKLWAELASRSAELDQARQGAAQAAQHAQHSAAQAAEELAQSQRWLDECREELLRSRAAAERAEGELEMCQAGLKQSMEALHSVREELARSREALGQCQEDLLQSKEAEQRAADAARGLEQDRDRLQAVAGSERGRAEAAEAAALTAQHKLEALEAAQAQHAEHVQSLSGQVKVLQTEAADASAKIAALEERYQEERALRRRVHEELQVLRGNIRVMCRARPSPEASVLAFPLPGAITVSPPDRHIRDFEFNACFGPESSQAEVWEHVAPLIRSCADGFNACIFAYGQTGSGKTYTMQGPAADPGVNQRALLELFSATSGHEACPGADISVAMLEIYNEDVHDLLADESARQLDVCALGPGQLPPGVERIAGLTWRPVADAAEVASALAHGTKQRATSATAMNATSSRSHAVLSVKLAFADGSQSLLHLVDLAGSERIGRSEVQGQALKEAQSINKSLSALGDVICALQASAKHIPFRNSKLTQVLQDSLCGSSKVMLVCNLSPEAASATETLSSLNFASRAAQVELGPARKAAEGLDTSKASTPSSGVPSRRKSLATASPLEAASKKAPAEAKAKAVVHQDFAGRFHAA</sequence>
<dbReference type="Gene3D" id="3.40.850.10">
    <property type="entry name" value="Kinesin motor domain"/>
    <property type="match status" value="1"/>
</dbReference>
<dbReference type="GO" id="GO:0003777">
    <property type="term" value="F:microtubule motor activity"/>
    <property type="evidence" value="ECO:0007669"/>
    <property type="project" value="InterPro"/>
</dbReference>
<dbReference type="GO" id="GO:0005524">
    <property type="term" value="F:ATP binding"/>
    <property type="evidence" value="ECO:0007669"/>
    <property type="project" value="UniProtKB-UniRule"/>
</dbReference>
<keyword evidence="7" id="KW-1185">Reference proteome</keyword>
<evidence type="ECO:0000313" key="6">
    <source>
        <dbReference type="EMBL" id="CAK0786022.1"/>
    </source>
</evidence>
<feature type="region of interest" description="Disordered" evidence="4">
    <location>
        <begin position="1"/>
        <end position="28"/>
    </location>
</feature>
<evidence type="ECO:0000256" key="1">
    <source>
        <dbReference type="ARBA" id="ARBA00023175"/>
    </source>
</evidence>
<feature type="domain" description="Kinesin motor" evidence="5">
    <location>
        <begin position="425"/>
        <end position="737"/>
    </location>
</feature>
<dbReference type="GO" id="GO:0015630">
    <property type="term" value="C:microtubule cytoskeleton"/>
    <property type="evidence" value="ECO:0007669"/>
    <property type="project" value="TreeGrafter"/>
</dbReference>
<keyword evidence="3" id="KW-0175">Coiled coil</keyword>
<comment type="caution">
    <text evidence="6">The sequence shown here is derived from an EMBL/GenBank/DDBJ whole genome shotgun (WGS) entry which is preliminary data.</text>
</comment>
<feature type="coiled-coil region" evidence="3">
    <location>
        <begin position="107"/>
        <end position="168"/>
    </location>
</feature>
<keyword evidence="2" id="KW-0547">Nucleotide-binding</keyword>
<keyword evidence="2" id="KW-0067">ATP-binding</keyword>
<dbReference type="PANTHER" id="PTHR47972">
    <property type="entry name" value="KINESIN-LIKE PROTEIN KLP-3"/>
    <property type="match status" value="1"/>
</dbReference>
<accession>A0AAV1IH59</accession>
<dbReference type="InterPro" id="IPR001752">
    <property type="entry name" value="Kinesin_motor_dom"/>
</dbReference>
<evidence type="ECO:0000259" key="5">
    <source>
        <dbReference type="PROSITE" id="PS50067"/>
    </source>
</evidence>
<reference evidence="6 7" key="1">
    <citation type="submission" date="2023-10" db="EMBL/GenBank/DDBJ databases">
        <authorList>
            <person name="Maclean D."/>
            <person name="Macfadyen A."/>
        </authorList>
    </citation>
    <scope>NUCLEOTIDE SEQUENCE [LARGE SCALE GENOMIC DNA]</scope>
</reference>
<evidence type="ECO:0000256" key="3">
    <source>
        <dbReference type="SAM" id="Coils"/>
    </source>
</evidence>